<evidence type="ECO:0000256" key="12">
    <source>
        <dbReference type="ARBA" id="ARBA00031464"/>
    </source>
</evidence>
<comment type="pathway">
    <text evidence="3 13 14">Sulfur metabolism; hydrogen sulfide biosynthesis; sulfite from sulfate: step 2/3.</text>
</comment>
<keyword evidence="7 13" id="KW-0547">Nucleotide-binding</keyword>
<evidence type="ECO:0000256" key="10">
    <source>
        <dbReference type="ARBA" id="ARBA00029724"/>
    </source>
</evidence>
<evidence type="ECO:0000313" key="17">
    <source>
        <dbReference type="Proteomes" id="UP001310386"/>
    </source>
</evidence>
<evidence type="ECO:0000256" key="1">
    <source>
        <dbReference type="ARBA" id="ARBA00001823"/>
    </source>
</evidence>
<sequence>MGTAHVVWHESTVSKQQRQQLYRHKSCVLWFTGLSGSGKSTLANAVAERLYRLKVHSYVLDGDNIRHHLNKDLGFSPEDRAENIRRIGEVAKLFVDAGIIVLTAFISPFQADRQLVRKLTEEGEFIEIYVECPLEECEKRDPKGLYQKARRGEIPEFTGITSPYEEPAHPEIVIQSGNSTVDEAVGKIIDYLKRASII</sequence>
<dbReference type="InterPro" id="IPR059117">
    <property type="entry name" value="APS_kinase_dom"/>
</dbReference>
<accession>A0ABU5ZH26</accession>
<dbReference type="EC" id="2.7.1.25" evidence="5 13"/>
<reference evidence="16" key="1">
    <citation type="submission" date="2023-12" db="EMBL/GenBank/DDBJ databases">
        <title>Fervidustalea candida gen. nov., sp. nov., a novel member of the family Paenibacillaceae isolated from a geothermal area.</title>
        <authorList>
            <person name="Li W.-J."/>
            <person name="Jiao J.-Y."/>
            <person name="Chen Y."/>
        </authorList>
    </citation>
    <scope>NUCLEOTIDE SEQUENCE</scope>
    <source>
        <strain evidence="16">SYSU GA230002</strain>
    </source>
</reference>
<evidence type="ECO:0000256" key="14">
    <source>
        <dbReference type="RuleBase" id="RU004347"/>
    </source>
</evidence>
<dbReference type="EMBL" id="JAYJLD010000010">
    <property type="protein sequence ID" value="MEB3101801.1"/>
    <property type="molecule type" value="Genomic_DNA"/>
</dbReference>
<evidence type="ECO:0000256" key="6">
    <source>
        <dbReference type="ARBA" id="ARBA00022679"/>
    </source>
</evidence>
<evidence type="ECO:0000256" key="8">
    <source>
        <dbReference type="ARBA" id="ARBA00022777"/>
    </source>
</evidence>
<dbReference type="NCBIfam" id="TIGR00455">
    <property type="entry name" value="apsK"/>
    <property type="match status" value="1"/>
</dbReference>
<comment type="catalytic activity">
    <reaction evidence="1 13 14">
        <text>adenosine 5'-phosphosulfate + ATP = 3'-phosphoadenylyl sulfate + ADP + H(+)</text>
        <dbReference type="Rhea" id="RHEA:24152"/>
        <dbReference type="ChEBI" id="CHEBI:15378"/>
        <dbReference type="ChEBI" id="CHEBI:30616"/>
        <dbReference type="ChEBI" id="CHEBI:58243"/>
        <dbReference type="ChEBI" id="CHEBI:58339"/>
        <dbReference type="ChEBI" id="CHEBI:456216"/>
        <dbReference type="EC" id="2.7.1.25"/>
    </reaction>
</comment>
<evidence type="ECO:0000313" key="16">
    <source>
        <dbReference type="EMBL" id="MEB3101801.1"/>
    </source>
</evidence>
<name>A0ABU5ZH26_9BACL</name>
<dbReference type="GO" id="GO:0004020">
    <property type="term" value="F:adenylylsulfate kinase activity"/>
    <property type="evidence" value="ECO:0007669"/>
    <property type="project" value="UniProtKB-EC"/>
</dbReference>
<feature type="active site" description="Phosphoserine intermediate" evidence="13">
    <location>
        <position position="107"/>
    </location>
</feature>
<dbReference type="InterPro" id="IPR002891">
    <property type="entry name" value="APS"/>
</dbReference>
<dbReference type="Pfam" id="PF01583">
    <property type="entry name" value="APS_kinase"/>
    <property type="match status" value="1"/>
</dbReference>
<feature type="domain" description="APS kinase" evidence="15">
    <location>
        <begin position="25"/>
        <end position="175"/>
    </location>
</feature>
<evidence type="ECO:0000256" key="13">
    <source>
        <dbReference type="HAMAP-Rule" id="MF_00065"/>
    </source>
</evidence>
<dbReference type="SUPFAM" id="SSF52540">
    <property type="entry name" value="P-loop containing nucleoside triphosphate hydrolases"/>
    <property type="match status" value="1"/>
</dbReference>
<dbReference type="NCBIfam" id="NF003013">
    <property type="entry name" value="PRK03846.1"/>
    <property type="match status" value="1"/>
</dbReference>
<evidence type="ECO:0000256" key="2">
    <source>
        <dbReference type="ARBA" id="ARBA00002632"/>
    </source>
</evidence>
<evidence type="ECO:0000256" key="5">
    <source>
        <dbReference type="ARBA" id="ARBA00012121"/>
    </source>
</evidence>
<dbReference type="PANTHER" id="PTHR11055">
    <property type="entry name" value="BIFUNCTIONAL 3'-PHOSPHOADENOSINE 5'-PHOSPHOSULFATE SYNTHASE"/>
    <property type="match status" value="1"/>
</dbReference>
<protein>
    <recommendedName>
        <fullName evidence="5 13">Adenylyl-sulfate kinase</fullName>
        <ecNumber evidence="5 13">2.7.1.25</ecNumber>
    </recommendedName>
    <alternativeName>
        <fullName evidence="11 13">APS kinase</fullName>
    </alternativeName>
    <alternativeName>
        <fullName evidence="12 13">ATP adenosine-5'-phosphosulfate 3'-phosphotransferase</fullName>
    </alternativeName>
    <alternativeName>
        <fullName evidence="10 13">Adenosine-5'-phosphosulfate kinase</fullName>
    </alternativeName>
</protein>
<keyword evidence="6 13" id="KW-0808">Transferase</keyword>
<keyword evidence="13" id="KW-0597">Phosphoprotein</keyword>
<dbReference type="RefSeq" id="WP_371753918.1">
    <property type="nucleotide sequence ID" value="NZ_JAYJLD010000010.1"/>
</dbReference>
<organism evidence="16 17">
    <name type="scientific">Ferviditalea candida</name>
    <dbReference type="NCBI Taxonomy" id="3108399"/>
    <lineage>
        <taxon>Bacteria</taxon>
        <taxon>Bacillati</taxon>
        <taxon>Bacillota</taxon>
        <taxon>Bacilli</taxon>
        <taxon>Bacillales</taxon>
        <taxon>Paenibacillaceae</taxon>
        <taxon>Ferviditalea</taxon>
    </lineage>
</organism>
<keyword evidence="8 13" id="KW-0418">Kinase</keyword>
<comment type="similarity">
    <text evidence="4 13 14">Belongs to the APS kinase family.</text>
</comment>
<comment type="function">
    <text evidence="2 13 14">Catalyzes the synthesis of activated sulfate.</text>
</comment>
<dbReference type="CDD" id="cd02027">
    <property type="entry name" value="APSK"/>
    <property type="match status" value="1"/>
</dbReference>
<dbReference type="Gene3D" id="3.40.50.300">
    <property type="entry name" value="P-loop containing nucleotide triphosphate hydrolases"/>
    <property type="match status" value="1"/>
</dbReference>
<evidence type="ECO:0000256" key="4">
    <source>
        <dbReference type="ARBA" id="ARBA00007008"/>
    </source>
</evidence>
<feature type="binding site" evidence="13">
    <location>
        <begin position="33"/>
        <end position="40"/>
    </location>
    <ligand>
        <name>ATP</name>
        <dbReference type="ChEBI" id="CHEBI:30616"/>
    </ligand>
</feature>
<dbReference type="Proteomes" id="UP001310386">
    <property type="component" value="Unassembled WGS sequence"/>
</dbReference>
<keyword evidence="17" id="KW-1185">Reference proteome</keyword>
<evidence type="ECO:0000259" key="15">
    <source>
        <dbReference type="Pfam" id="PF01583"/>
    </source>
</evidence>
<dbReference type="InterPro" id="IPR027417">
    <property type="entry name" value="P-loop_NTPase"/>
</dbReference>
<evidence type="ECO:0000256" key="7">
    <source>
        <dbReference type="ARBA" id="ARBA00022741"/>
    </source>
</evidence>
<dbReference type="HAMAP" id="MF_00065">
    <property type="entry name" value="Adenylyl_sulf_kinase"/>
    <property type="match status" value="1"/>
</dbReference>
<gene>
    <name evidence="13 16" type="primary">cysC</name>
    <name evidence="16" type="ORF">VF724_09005</name>
</gene>
<comment type="caution">
    <text evidence="16">The sequence shown here is derived from an EMBL/GenBank/DDBJ whole genome shotgun (WGS) entry which is preliminary data.</text>
</comment>
<proteinExistence type="inferred from homology"/>
<evidence type="ECO:0000256" key="3">
    <source>
        <dbReference type="ARBA" id="ARBA00004806"/>
    </source>
</evidence>
<dbReference type="PANTHER" id="PTHR11055:SF1">
    <property type="entry name" value="PAPS SYNTHETASE, ISOFORM D"/>
    <property type="match status" value="1"/>
</dbReference>
<evidence type="ECO:0000256" key="11">
    <source>
        <dbReference type="ARBA" id="ARBA00031393"/>
    </source>
</evidence>
<keyword evidence="9 13" id="KW-0067">ATP-binding</keyword>
<evidence type="ECO:0000256" key="9">
    <source>
        <dbReference type="ARBA" id="ARBA00022840"/>
    </source>
</evidence>